<protein>
    <recommendedName>
        <fullName evidence="1">F-box domain-containing protein</fullName>
    </recommendedName>
</protein>
<evidence type="ECO:0000313" key="3">
    <source>
        <dbReference type="Proteomes" id="UP000494206"/>
    </source>
</evidence>
<keyword evidence="3" id="KW-1185">Reference proteome</keyword>
<dbReference type="InterPro" id="IPR036047">
    <property type="entry name" value="F-box-like_dom_sf"/>
</dbReference>
<gene>
    <name evidence="2" type="ORF">CBOVIS_LOCUS10606</name>
</gene>
<comment type="caution">
    <text evidence="2">The sequence shown here is derived from an EMBL/GenBank/DDBJ whole genome shotgun (WGS) entry which is preliminary data.</text>
</comment>
<evidence type="ECO:0000313" key="2">
    <source>
        <dbReference type="EMBL" id="CAB3408881.1"/>
    </source>
</evidence>
<dbReference type="OrthoDB" id="5773751at2759"/>
<name>A0A8S1FCZ2_9PELO</name>
<feature type="domain" description="F-box" evidence="1">
    <location>
        <begin position="22"/>
        <end position="62"/>
    </location>
</feature>
<accession>A0A8S1FCZ2</accession>
<evidence type="ECO:0000259" key="1">
    <source>
        <dbReference type="Pfam" id="PF00646"/>
    </source>
</evidence>
<dbReference type="AlphaFoldDB" id="A0A8S1FCZ2"/>
<proteinExistence type="predicted"/>
<sequence>MNCEMSAEEPMDYSEISRAAEWIHLPIELKEQIMRLLPFQDKQNMMLVNRECAKVCDTLPNKLREISILEMPSTAKTTLTIMWKNERGRLVSRMVDYRGDQMHQTDCPPHTAEAMKVFVKILKRAKVKTVTIEIPCFEGLQDIWDQAMNEQTRVTVKYFNIRTNDYRLVKRALQCARNSKHEISLLANDSGAIETEIFDMEKIKQARSVILWSLVSNIQDHQLISLNAHNIRISSEFITSQCIIQMLTEWKDGRRKLERLHISSPLIDYEEITKMVPCVCWKNLTDICQLVWREVDEEGYLHAIRGPSFDVPAAIGIINLEGVQTFIFRIIKINSHLAELICTKCSPNSENCNNVQQVEQAAN</sequence>
<dbReference type="EMBL" id="CADEPM010000007">
    <property type="protein sequence ID" value="CAB3408881.1"/>
    <property type="molecule type" value="Genomic_DNA"/>
</dbReference>
<dbReference type="SUPFAM" id="SSF81383">
    <property type="entry name" value="F-box domain"/>
    <property type="match status" value="1"/>
</dbReference>
<dbReference type="Pfam" id="PF00646">
    <property type="entry name" value="F-box"/>
    <property type="match status" value="1"/>
</dbReference>
<dbReference type="InterPro" id="IPR001810">
    <property type="entry name" value="F-box_dom"/>
</dbReference>
<dbReference type="Proteomes" id="UP000494206">
    <property type="component" value="Unassembled WGS sequence"/>
</dbReference>
<organism evidence="2 3">
    <name type="scientific">Caenorhabditis bovis</name>
    <dbReference type="NCBI Taxonomy" id="2654633"/>
    <lineage>
        <taxon>Eukaryota</taxon>
        <taxon>Metazoa</taxon>
        <taxon>Ecdysozoa</taxon>
        <taxon>Nematoda</taxon>
        <taxon>Chromadorea</taxon>
        <taxon>Rhabditida</taxon>
        <taxon>Rhabditina</taxon>
        <taxon>Rhabditomorpha</taxon>
        <taxon>Rhabditoidea</taxon>
        <taxon>Rhabditidae</taxon>
        <taxon>Peloderinae</taxon>
        <taxon>Caenorhabditis</taxon>
    </lineage>
</organism>
<reference evidence="2 3" key="1">
    <citation type="submission" date="2020-04" db="EMBL/GenBank/DDBJ databases">
        <authorList>
            <person name="Laetsch R D."/>
            <person name="Stevens L."/>
            <person name="Kumar S."/>
            <person name="Blaxter L. M."/>
        </authorList>
    </citation>
    <scope>NUCLEOTIDE SEQUENCE [LARGE SCALE GENOMIC DNA]</scope>
</reference>